<comment type="subcellular location">
    <subcellularLocation>
        <location evidence="1">Membrane</location>
        <topology evidence="1">Single-pass type I membrane protein</topology>
    </subcellularLocation>
</comment>
<evidence type="ECO:0000259" key="9">
    <source>
        <dbReference type="Pfam" id="PF09240"/>
    </source>
</evidence>
<dbReference type="InterPro" id="IPR003532">
    <property type="entry name" value="Short_hematopoietin_rcpt_2_CS"/>
</dbReference>
<dbReference type="InterPro" id="IPR013783">
    <property type="entry name" value="Ig-like_fold"/>
</dbReference>
<dbReference type="Gene3D" id="2.60.40.10">
    <property type="entry name" value="Immunoglobulins"/>
    <property type="match status" value="1"/>
</dbReference>
<feature type="compositionally biased region" description="Basic and acidic residues" evidence="8">
    <location>
        <begin position="273"/>
        <end position="306"/>
    </location>
</feature>
<evidence type="ECO:0000256" key="1">
    <source>
        <dbReference type="ARBA" id="ARBA00004479"/>
    </source>
</evidence>
<dbReference type="GO" id="GO:0004896">
    <property type="term" value="F:cytokine receptor activity"/>
    <property type="evidence" value="ECO:0007669"/>
    <property type="project" value="InterPro"/>
</dbReference>
<reference evidence="11" key="1">
    <citation type="submission" date="2025-08" db="UniProtKB">
        <authorList>
            <consortium name="RefSeq"/>
        </authorList>
    </citation>
    <scope>IDENTIFICATION</scope>
</reference>
<keyword evidence="2" id="KW-0812">Transmembrane</keyword>
<gene>
    <name evidence="11" type="primary">LOC101703473</name>
</gene>
<evidence type="ECO:0000313" key="11">
    <source>
        <dbReference type="RefSeq" id="XP_021102028.1"/>
    </source>
</evidence>
<feature type="region of interest" description="Disordered" evidence="8">
    <location>
        <begin position="269"/>
        <end position="328"/>
    </location>
</feature>
<organism evidence="10 11">
    <name type="scientific">Heterocephalus glaber</name>
    <name type="common">Naked mole rat</name>
    <dbReference type="NCBI Taxonomy" id="10181"/>
    <lineage>
        <taxon>Eukaryota</taxon>
        <taxon>Metazoa</taxon>
        <taxon>Chordata</taxon>
        <taxon>Craniata</taxon>
        <taxon>Vertebrata</taxon>
        <taxon>Euteleostomi</taxon>
        <taxon>Mammalia</taxon>
        <taxon>Eutheria</taxon>
        <taxon>Euarchontoglires</taxon>
        <taxon>Glires</taxon>
        <taxon>Rodentia</taxon>
        <taxon>Hystricomorpha</taxon>
        <taxon>Bathyergidae</taxon>
        <taxon>Heterocephalus</taxon>
    </lineage>
</organism>
<proteinExistence type="predicted"/>
<accession>A0AAX6S1R2</accession>
<dbReference type="Proteomes" id="UP000694906">
    <property type="component" value="Unplaced"/>
</dbReference>
<evidence type="ECO:0000256" key="7">
    <source>
        <dbReference type="ARBA" id="ARBA00023180"/>
    </source>
</evidence>
<evidence type="ECO:0000313" key="10">
    <source>
        <dbReference type="Proteomes" id="UP000694906"/>
    </source>
</evidence>
<protein>
    <submittedName>
        <fullName evidence="11">Uncharacterized protein LOC101703473 isoform X1</fullName>
    </submittedName>
</protein>
<sequence length="347" mass="36596">MNCSWAPGQTAPVDTVYQLFWFDPNDAEAECLHYSLDSKGLRVGCHFTQLGREPKTLGNSFFLVHGTSGEATIPFLDAPPFVAFLIGETIAACFSLSCFRPGAVCGGKSPRGQEERPPVSLGSHEGQEDQPGAVGTPVIPALARLRQEDLPELEASLGHVVSSRPGWAAQRARFCLGTAEEASLGPGVLGAGSFPSPRPRPLPPVRVPVCAGDREVEPSRQRLGRPRGPGPRRVLAGTTRRGGSSRARAPCTASWTSAGGYGLQQQLLPPVPHVKDEPKGIFRSEQEATMKEAEPSADHLEPDGRHPHGGGDAVILPPRPGSPAPVCRPAFSLSAAAAQTTPSRPGS</sequence>
<name>A0AAX6S1R2_HETGA</name>
<keyword evidence="3" id="KW-0732">Signal</keyword>
<keyword evidence="5" id="KW-0472">Membrane</keyword>
<dbReference type="GeneID" id="101703473"/>
<feature type="region of interest" description="Disordered" evidence="8">
    <location>
        <begin position="194"/>
        <end position="253"/>
    </location>
</feature>
<dbReference type="GO" id="GO:0016020">
    <property type="term" value="C:membrane"/>
    <property type="evidence" value="ECO:0007669"/>
    <property type="project" value="UniProtKB-SubCell"/>
</dbReference>
<keyword evidence="4" id="KW-1133">Transmembrane helix</keyword>
<dbReference type="InterPro" id="IPR036116">
    <property type="entry name" value="FN3_sf"/>
</dbReference>
<keyword evidence="6" id="KW-0675">Receptor</keyword>
<keyword evidence="10" id="KW-1185">Reference proteome</keyword>
<evidence type="ECO:0000256" key="5">
    <source>
        <dbReference type="ARBA" id="ARBA00023136"/>
    </source>
</evidence>
<evidence type="ECO:0000256" key="2">
    <source>
        <dbReference type="ARBA" id="ARBA00022692"/>
    </source>
</evidence>
<dbReference type="RefSeq" id="XP_021102028.1">
    <property type="nucleotide sequence ID" value="XM_021246369.1"/>
</dbReference>
<evidence type="ECO:0000256" key="6">
    <source>
        <dbReference type="ARBA" id="ARBA00023170"/>
    </source>
</evidence>
<dbReference type="InterPro" id="IPR015321">
    <property type="entry name" value="TypeI_recpt_CBD"/>
</dbReference>
<evidence type="ECO:0000256" key="3">
    <source>
        <dbReference type="ARBA" id="ARBA00022729"/>
    </source>
</evidence>
<feature type="region of interest" description="Disordered" evidence="8">
    <location>
        <begin position="107"/>
        <end position="134"/>
    </location>
</feature>
<dbReference type="Pfam" id="PF09240">
    <property type="entry name" value="IL6Ra-bind"/>
    <property type="match status" value="1"/>
</dbReference>
<feature type="domain" description="Type I cytokine receptor cytokine-binding" evidence="9">
    <location>
        <begin position="1"/>
        <end position="77"/>
    </location>
</feature>
<feature type="compositionally biased region" description="Pro residues" evidence="8">
    <location>
        <begin position="196"/>
        <end position="206"/>
    </location>
</feature>
<keyword evidence="7" id="KW-0325">Glycoprotein</keyword>
<dbReference type="SUPFAM" id="SSF49265">
    <property type="entry name" value="Fibronectin type III"/>
    <property type="match status" value="1"/>
</dbReference>
<dbReference type="PROSITE" id="PS01356">
    <property type="entry name" value="HEMATOPO_REC_S_F2"/>
    <property type="match status" value="1"/>
</dbReference>
<feature type="compositionally biased region" description="Low complexity" evidence="8">
    <location>
        <begin position="231"/>
        <end position="249"/>
    </location>
</feature>
<evidence type="ECO:0000256" key="4">
    <source>
        <dbReference type="ARBA" id="ARBA00022989"/>
    </source>
</evidence>
<dbReference type="AlphaFoldDB" id="A0AAX6S1R2"/>
<evidence type="ECO:0000256" key="8">
    <source>
        <dbReference type="SAM" id="MobiDB-lite"/>
    </source>
</evidence>